<dbReference type="Proteomes" id="UP001519272">
    <property type="component" value="Unassembled WGS sequence"/>
</dbReference>
<organism evidence="3 4">
    <name type="scientific">Paenibacillus turicensis</name>
    <dbReference type="NCBI Taxonomy" id="160487"/>
    <lineage>
        <taxon>Bacteria</taxon>
        <taxon>Bacillati</taxon>
        <taxon>Bacillota</taxon>
        <taxon>Bacilli</taxon>
        <taxon>Bacillales</taxon>
        <taxon>Paenibacillaceae</taxon>
        <taxon>Paenibacillus</taxon>
    </lineage>
</organism>
<protein>
    <submittedName>
        <fullName evidence="3">N-dimethylarginine dimethylaminohydrolase</fullName>
    </submittedName>
</protein>
<keyword evidence="4" id="KW-1185">Reference proteome</keyword>
<dbReference type="RefSeq" id="WP_210088539.1">
    <property type="nucleotide sequence ID" value="NZ_JAGGKG010000005.1"/>
</dbReference>
<dbReference type="InterPro" id="IPR033195">
    <property type="entry name" value="AmidinoTrfase"/>
</dbReference>
<proteinExistence type="inferred from homology"/>
<accession>A0ABS4FQN0</accession>
<evidence type="ECO:0000313" key="4">
    <source>
        <dbReference type="Proteomes" id="UP001519272"/>
    </source>
</evidence>
<sequence length="345" mass="39197">MSIINVHNEWDQLEEVFVGRAKGAQVPLGDKGLFAIRYSDYENVADIPSGPHNLRIIEETEEDLERIVELFMGLGIKVRRPEDTDHSKVYKTTDWESDGMYNYCPRDILLPIGNTIIETPMSLRSRLFETNAYKDYMVECIESGARWLSAPKPRLLDSMYNTTDASQSALHELEPVFDAANILRVGRDLIYLVSDTGNVMGAKWLQNILGSEYRVHACHDLYASTHIDTTITLLRPGLVLVNPERVNEKNLPQIFKNWDVLYAPDMVDIGFTGVAYGSAWIGMNFMMINPNLALVCKHQKKLIKLLEKHKIDVAPLELRHSRTLGGGFHCVTLDVKRKSVLEDYS</sequence>
<dbReference type="Gene3D" id="3.75.10.10">
    <property type="entry name" value="L-arginine/glycine Amidinotransferase, Chain A"/>
    <property type="match status" value="1"/>
</dbReference>
<dbReference type="PANTHER" id="PTHR10488:SF1">
    <property type="entry name" value="GLYCINE AMIDINOTRANSFERASE, MITOCHONDRIAL"/>
    <property type="match status" value="1"/>
</dbReference>
<evidence type="ECO:0000313" key="3">
    <source>
        <dbReference type="EMBL" id="MBP1904870.1"/>
    </source>
</evidence>
<comment type="caution">
    <text evidence="3">The sequence shown here is derived from an EMBL/GenBank/DDBJ whole genome shotgun (WGS) entry which is preliminary data.</text>
</comment>
<keyword evidence="2" id="KW-0808">Transferase</keyword>
<gene>
    <name evidence="3" type="ORF">J2Z32_001494</name>
</gene>
<name>A0ABS4FQN0_9BACL</name>
<evidence type="ECO:0000256" key="2">
    <source>
        <dbReference type="ARBA" id="ARBA00022679"/>
    </source>
</evidence>
<comment type="similarity">
    <text evidence="1">Belongs to the amidinotransferase family.</text>
</comment>
<reference evidence="3 4" key="1">
    <citation type="submission" date="2021-03" db="EMBL/GenBank/DDBJ databases">
        <title>Genomic Encyclopedia of Type Strains, Phase IV (KMG-IV): sequencing the most valuable type-strain genomes for metagenomic binning, comparative biology and taxonomic classification.</title>
        <authorList>
            <person name="Goeker M."/>
        </authorList>
    </citation>
    <scope>NUCLEOTIDE SEQUENCE [LARGE SCALE GENOMIC DNA]</scope>
    <source>
        <strain evidence="3 4">DSM 14349</strain>
    </source>
</reference>
<dbReference type="SUPFAM" id="SSF55909">
    <property type="entry name" value="Pentein"/>
    <property type="match status" value="1"/>
</dbReference>
<dbReference type="EMBL" id="JAGGKG010000005">
    <property type="protein sequence ID" value="MBP1904870.1"/>
    <property type="molecule type" value="Genomic_DNA"/>
</dbReference>
<evidence type="ECO:0000256" key="1">
    <source>
        <dbReference type="ARBA" id="ARBA00006943"/>
    </source>
</evidence>
<dbReference type="CDD" id="cd21135">
    <property type="entry name" value="amidinotransferase_StrB1-like"/>
    <property type="match status" value="1"/>
</dbReference>
<dbReference type="PANTHER" id="PTHR10488">
    <property type="entry name" value="GLYCINE AMIDINOTRANSFERASE, MITOCHONDRIAL"/>
    <property type="match status" value="1"/>
</dbReference>